<evidence type="ECO:0000313" key="3">
    <source>
        <dbReference type="Proteomes" id="UP000093903"/>
    </source>
</evidence>
<comment type="caution">
    <text evidence="2">The sequence shown here is derived from an EMBL/GenBank/DDBJ whole genome shotgun (WGS) entry which is preliminary data.</text>
</comment>
<evidence type="ECO:0000313" key="2">
    <source>
        <dbReference type="EMBL" id="OBU75269.1"/>
    </source>
</evidence>
<organism evidence="2 3">
    <name type="scientific">Cylindrospermopsis raciborskii CS-505</name>
    <dbReference type="NCBI Taxonomy" id="533240"/>
    <lineage>
        <taxon>Bacteria</taxon>
        <taxon>Bacillati</taxon>
        <taxon>Cyanobacteriota</taxon>
        <taxon>Cyanophyceae</taxon>
        <taxon>Nostocales</taxon>
        <taxon>Aphanizomenonaceae</taxon>
        <taxon>Cylindrospermopsis</taxon>
    </lineage>
</organism>
<dbReference type="AlphaFoldDB" id="A0A853M960"/>
<dbReference type="SUPFAM" id="SSF141072">
    <property type="entry name" value="CalX-like"/>
    <property type="match status" value="1"/>
</dbReference>
<proteinExistence type="predicted"/>
<dbReference type="EMBL" id="LYXA01000001">
    <property type="protein sequence ID" value="OBU75269.1"/>
    <property type="molecule type" value="Genomic_DNA"/>
</dbReference>
<gene>
    <name evidence="2" type="ORF">A9P98_02300</name>
</gene>
<feature type="region of interest" description="Disordered" evidence="1">
    <location>
        <begin position="1"/>
        <end position="27"/>
    </location>
</feature>
<protein>
    <submittedName>
        <fullName evidence="2">Uncharacterized protein</fullName>
    </submittedName>
</protein>
<sequence>MGSTQNDDTGLAIASTNATQTEGNSGTKAFTFTVTRSGNTSGASSANWAVTGSGTINATDFGGTLPSGIVSFAASETTQTVTVNYATGNGY</sequence>
<reference evidence="2 3" key="1">
    <citation type="submission" date="2016-05" db="EMBL/GenBank/DDBJ databases">
        <title>First complete genome of the cyanobacterium Cylindrospermopsis raciborskii CS505, containing a circular chromosome and a single extrachromosomal element.</title>
        <authorList>
            <person name="Fuentes J."/>
            <person name="Tamames J."/>
            <person name="Allen E."/>
            <person name="Plominski A."/>
            <person name="Vasquez M."/>
        </authorList>
    </citation>
    <scope>NUCLEOTIDE SEQUENCE [LARGE SCALE GENOMIC DNA]</scope>
    <source>
        <strain evidence="2 3">CS505</strain>
    </source>
</reference>
<accession>A0A853M960</accession>
<dbReference type="InterPro" id="IPR038081">
    <property type="entry name" value="CalX-like_sf"/>
</dbReference>
<dbReference type="RefSeq" id="WP_006277307.1">
    <property type="nucleotide sequence ID" value="NZ_ACYA01000038.1"/>
</dbReference>
<evidence type="ECO:0000256" key="1">
    <source>
        <dbReference type="SAM" id="MobiDB-lite"/>
    </source>
</evidence>
<dbReference type="Gene3D" id="2.60.40.2030">
    <property type="match status" value="1"/>
</dbReference>
<dbReference type="Proteomes" id="UP000093903">
    <property type="component" value="Unassembled WGS sequence"/>
</dbReference>
<name>A0A853M960_9CYAN</name>